<evidence type="ECO:0000256" key="3">
    <source>
        <dbReference type="ARBA" id="ARBA00023082"/>
    </source>
</evidence>
<keyword evidence="4" id="KW-0804">Transcription</keyword>
<dbReference type="PANTHER" id="PTHR43133">
    <property type="entry name" value="RNA POLYMERASE ECF-TYPE SIGMA FACTO"/>
    <property type="match status" value="1"/>
</dbReference>
<evidence type="ECO:0000259" key="6">
    <source>
        <dbReference type="Pfam" id="PF08281"/>
    </source>
</evidence>
<evidence type="ECO:0000313" key="7">
    <source>
        <dbReference type="EMBL" id="MBK6089902.1"/>
    </source>
</evidence>
<sequence length="140" mass="16673">MIYRIALNNLKNPADAEDILQDVLTELITKCPTDKTDEGVKYWLIRITVNKCNGFRRLVWQTRTEGLENHLTLEAPEQELVMEEIFELPKKQRNIIYLYYYEKYTISEIAEILRINPNTVSSDLRRARKKLKTILEEERK</sequence>
<proteinExistence type="inferred from homology"/>
<dbReference type="Pfam" id="PF04542">
    <property type="entry name" value="Sigma70_r2"/>
    <property type="match status" value="1"/>
</dbReference>
<protein>
    <submittedName>
        <fullName evidence="7">Sigma-70 family RNA polymerase sigma factor</fullName>
    </submittedName>
</protein>
<evidence type="ECO:0000256" key="4">
    <source>
        <dbReference type="ARBA" id="ARBA00023163"/>
    </source>
</evidence>
<dbReference type="GO" id="GO:0016987">
    <property type="term" value="F:sigma factor activity"/>
    <property type="evidence" value="ECO:0007669"/>
    <property type="project" value="UniProtKB-KW"/>
</dbReference>
<dbReference type="PANTHER" id="PTHR43133:SF51">
    <property type="entry name" value="RNA POLYMERASE SIGMA FACTOR"/>
    <property type="match status" value="1"/>
</dbReference>
<dbReference type="Pfam" id="PF08281">
    <property type="entry name" value="Sigma70_r4_2"/>
    <property type="match status" value="1"/>
</dbReference>
<dbReference type="InterPro" id="IPR007627">
    <property type="entry name" value="RNA_pol_sigma70_r2"/>
</dbReference>
<evidence type="ECO:0000256" key="1">
    <source>
        <dbReference type="ARBA" id="ARBA00010641"/>
    </source>
</evidence>
<dbReference type="Gene3D" id="1.10.10.10">
    <property type="entry name" value="Winged helix-like DNA-binding domain superfamily/Winged helix DNA-binding domain"/>
    <property type="match status" value="1"/>
</dbReference>
<dbReference type="InterPro" id="IPR013249">
    <property type="entry name" value="RNA_pol_sigma70_r4_t2"/>
</dbReference>
<dbReference type="NCBIfam" id="TIGR02937">
    <property type="entry name" value="sigma70-ECF"/>
    <property type="match status" value="1"/>
</dbReference>
<dbReference type="EMBL" id="JAEQMG010000163">
    <property type="protein sequence ID" value="MBK6089902.1"/>
    <property type="molecule type" value="Genomic_DNA"/>
</dbReference>
<dbReference type="InterPro" id="IPR036388">
    <property type="entry name" value="WH-like_DNA-bd_sf"/>
</dbReference>
<name>A0A934WTY9_9FIRM</name>
<dbReference type="GO" id="GO:0003677">
    <property type="term" value="F:DNA binding"/>
    <property type="evidence" value="ECO:0007669"/>
    <property type="project" value="InterPro"/>
</dbReference>
<dbReference type="SUPFAM" id="SSF88946">
    <property type="entry name" value="Sigma2 domain of RNA polymerase sigma factors"/>
    <property type="match status" value="1"/>
</dbReference>
<dbReference type="InterPro" id="IPR014284">
    <property type="entry name" value="RNA_pol_sigma-70_dom"/>
</dbReference>
<dbReference type="InterPro" id="IPR013325">
    <property type="entry name" value="RNA_pol_sigma_r2"/>
</dbReference>
<dbReference type="Gene3D" id="1.10.1740.10">
    <property type="match status" value="1"/>
</dbReference>
<evidence type="ECO:0000256" key="2">
    <source>
        <dbReference type="ARBA" id="ARBA00023015"/>
    </source>
</evidence>
<comment type="similarity">
    <text evidence="1">Belongs to the sigma-70 factor family. ECF subfamily.</text>
</comment>
<evidence type="ECO:0000313" key="8">
    <source>
        <dbReference type="Proteomes" id="UP000633365"/>
    </source>
</evidence>
<dbReference type="AlphaFoldDB" id="A0A934WTY9"/>
<keyword evidence="3" id="KW-0731">Sigma factor</keyword>
<dbReference type="InterPro" id="IPR039425">
    <property type="entry name" value="RNA_pol_sigma-70-like"/>
</dbReference>
<dbReference type="InterPro" id="IPR013324">
    <property type="entry name" value="RNA_pol_sigma_r3/r4-like"/>
</dbReference>
<comment type="caution">
    <text evidence="7">The sequence shown here is derived from an EMBL/GenBank/DDBJ whole genome shotgun (WGS) entry which is preliminary data.</text>
</comment>
<evidence type="ECO:0000259" key="5">
    <source>
        <dbReference type="Pfam" id="PF04542"/>
    </source>
</evidence>
<feature type="domain" description="RNA polymerase sigma-70 region 2" evidence="5">
    <location>
        <begin position="2"/>
        <end position="52"/>
    </location>
</feature>
<gene>
    <name evidence="7" type="ORF">JKK62_14855</name>
</gene>
<dbReference type="Proteomes" id="UP000633365">
    <property type="component" value="Unassembled WGS sequence"/>
</dbReference>
<keyword evidence="2" id="KW-0805">Transcription regulation</keyword>
<dbReference type="CDD" id="cd06171">
    <property type="entry name" value="Sigma70_r4"/>
    <property type="match status" value="1"/>
</dbReference>
<reference evidence="7" key="1">
    <citation type="submission" date="2021-01" db="EMBL/GenBank/DDBJ databases">
        <title>Genome public.</title>
        <authorList>
            <person name="Liu C."/>
            <person name="Sun Q."/>
        </authorList>
    </citation>
    <scope>NUCLEOTIDE SEQUENCE</scope>
    <source>
        <strain evidence="7">M6</strain>
    </source>
</reference>
<feature type="domain" description="RNA polymerase sigma factor 70 region 4 type 2" evidence="6">
    <location>
        <begin position="81"/>
        <end position="131"/>
    </location>
</feature>
<dbReference type="SUPFAM" id="SSF88659">
    <property type="entry name" value="Sigma3 and sigma4 domains of RNA polymerase sigma factors"/>
    <property type="match status" value="1"/>
</dbReference>
<keyword evidence="8" id="KW-1185">Reference proteome</keyword>
<accession>A0A934WTY9</accession>
<dbReference type="GO" id="GO:0006352">
    <property type="term" value="P:DNA-templated transcription initiation"/>
    <property type="evidence" value="ECO:0007669"/>
    <property type="project" value="InterPro"/>
</dbReference>
<organism evidence="7 8">
    <name type="scientific">Ruminococcus difficilis</name>
    <dbReference type="NCBI Taxonomy" id="2763069"/>
    <lineage>
        <taxon>Bacteria</taxon>
        <taxon>Bacillati</taxon>
        <taxon>Bacillota</taxon>
        <taxon>Clostridia</taxon>
        <taxon>Eubacteriales</taxon>
        <taxon>Oscillospiraceae</taxon>
        <taxon>Ruminococcus</taxon>
    </lineage>
</organism>